<dbReference type="GO" id="GO:0003998">
    <property type="term" value="F:acylphosphatase activity"/>
    <property type="evidence" value="ECO:0007669"/>
    <property type="project" value="UniProtKB-EC"/>
</dbReference>
<comment type="caution">
    <text evidence="4">The sequence shown here is derived from an EMBL/GenBank/DDBJ whole genome shotgun (WGS) entry which is preliminary data.</text>
</comment>
<dbReference type="PROSITE" id="PS51160">
    <property type="entry name" value="ACYLPHOSPHATASE_3"/>
    <property type="match status" value="1"/>
</dbReference>
<comment type="catalytic activity">
    <reaction evidence="1">
        <text>an acyl phosphate + H2O = a carboxylate + phosphate + H(+)</text>
        <dbReference type="Rhea" id="RHEA:14965"/>
        <dbReference type="ChEBI" id="CHEBI:15377"/>
        <dbReference type="ChEBI" id="CHEBI:15378"/>
        <dbReference type="ChEBI" id="CHEBI:29067"/>
        <dbReference type="ChEBI" id="CHEBI:43474"/>
        <dbReference type="ChEBI" id="CHEBI:59918"/>
        <dbReference type="EC" id="3.6.1.7"/>
    </reaction>
</comment>
<dbReference type="InterPro" id="IPR036046">
    <property type="entry name" value="Acylphosphatase-like_dom_sf"/>
</dbReference>
<name>A0A8T4KX91_9ARCH</name>
<keyword evidence="1" id="KW-0378">Hydrolase</keyword>
<dbReference type="InterPro" id="IPR020456">
    <property type="entry name" value="Acylphosphatase"/>
</dbReference>
<dbReference type="Proteomes" id="UP000677687">
    <property type="component" value="Unassembled WGS sequence"/>
</dbReference>
<organism evidence="4 5">
    <name type="scientific">Candidatus Iainarchaeum sp</name>
    <dbReference type="NCBI Taxonomy" id="3101447"/>
    <lineage>
        <taxon>Archaea</taxon>
        <taxon>Candidatus Iainarchaeota</taxon>
        <taxon>Candidatus Iainarchaeia</taxon>
        <taxon>Candidatus Iainarchaeales</taxon>
        <taxon>Candidatus Iainarchaeaceae</taxon>
        <taxon>Candidatus Iainarchaeum</taxon>
    </lineage>
</organism>
<dbReference type="AlphaFoldDB" id="A0A8T4KX91"/>
<feature type="domain" description="Acylphosphatase-like" evidence="3">
    <location>
        <begin position="4"/>
        <end position="99"/>
    </location>
</feature>
<feature type="active site" evidence="1">
    <location>
        <position position="19"/>
    </location>
</feature>
<comment type="similarity">
    <text evidence="2">Belongs to the acylphosphatase family.</text>
</comment>
<dbReference type="Gene3D" id="3.30.70.100">
    <property type="match status" value="1"/>
</dbReference>
<dbReference type="PANTHER" id="PTHR47268">
    <property type="entry name" value="ACYLPHOSPHATASE"/>
    <property type="match status" value="1"/>
</dbReference>
<accession>A0A8T4KX91</accession>
<evidence type="ECO:0000256" key="2">
    <source>
        <dbReference type="RuleBase" id="RU004168"/>
    </source>
</evidence>
<dbReference type="EC" id="3.6.1.7" evidence="1"/>
<sequence length="179" mass="20408">MKKACAVKVKGDVQRSAFRRFVRQLAKKHNLFGSVENLDDYDEDVMIICEGEAESLQAFLSRLKNQTPEDREETTATITAIEVEELPFSGKFDNFKIIRGPEEIAERLDEGLVIMSKGFKEQKAGFEKMDENFKVLGDRIDGNFDKMDGNFKSLDTKYGAVSEILTRMNKNLEKIVARI</sequence>
<gene>
    <name evidence="4" type="ORF">J4415_04040</name>
</gene>
<dbReference type="EMBL" id="JAGVWD010000068">
    <property type="protein sequence ID" value="MBS3057769.1"/>
    <property type="molecule type" value="Genomic_DNA"/>
</dbReference>
<dbReference type="InterPro" id="IPR001792">
    <property type="entry name" value="Acylphosphatase-like_dom"/>
</dbReference>
<feature type="active site" evidence="1">
    <location>
        <position position="37"/>
    </location>
</feature>
<evidence type="ECO:0000259" key="3">
    <source>
        <dbReference type="PROSITE" id="PS51160"/>
    </source>
</evidence>
<reference evidence="4" key="1">
    <citation type="submission" date="2021-03" db="EMBL/GenBank/DDBJ databases">
        <authorList>
            <person name="Jaffe A."/>
        </authorList>
    </citation>
    <scope>NUCLEOTIDE SEQUENCE</scope>
    <source>
        <strain evidence="4">RIFCSPHIGHO2_01_FULL_AR10_44_11</strain>
    </source>
</reference>
<protein>
    <recommendedName>
        <fullName evidence="1">acylphosphatase</fullName>
        <ecNumber evidence="1">3.6.1.7</ecNumber>
    </recommendedName>
</protein>
<dbReference type="SUPFAM" id="SSF54975">
    <property type="entry name" value="Acylphosphatase/BLUF domain-like"/>
    <property type="match status" value="1"/>
</dbReference>
<dbReference type="Pfam" id="PF00708">
    <property type="entry name" value="Acylphosphatase"/>
    <property type="match status" value="1"/>
</dbReference>
<proteinExistence type="inferred from homology"/>
<evidence type="ECO:0000313" key="5">
    <source>
        <dbReference type="Proteomes" id="UP000677687"/>
    </source>
</evidence>
<evidence type="ECO:0000313" key="4">
    <source>
        <dbReference type="EMBL" id="MBS3057769.1"/>
    </source>
</evidence>
<reference evidence="4" key="2">
    <citation type="submission" date="2021-05" db="EMBL/GenBank/DDBJ databases">
        <title>Protein family content uncovers lineage relationships and bacterial pathway maintenance mechanisms in DPANN archaea.</title>
        <authorList>
            <person name="Castelle C.J."/>
            <person name="Meheust R."/>
            <person name="Jaffe A.L."/>
            <person name="Seitz K."/>
            <person name="Gong X."/>
            <person name="Baker B.J."/>
            <person name="Banfield J.F."/>
        </authorList>
    </citation>
    <scope>NUCLEOTIDE SEQUENCE</scope>
    <source>
        <strain evidence="4">RIFCSPHIGHO2_01_FULL_AR10_44_11</strain>
    </source>
</reference>
<dbReference type="PANTHER" id="PTHR47268:SF4">
    <property type="entry name" value="ACYLPHOSPHATASE"/>
    <property type="match status" value="1"/>
</dbReference>
<evidence type="ECO:0000256" key="1">
    <source>
        <dbReference type="PROSITE-ProRule" id="PRU00520"/>
    </source>
</evidence>